<keyword evidence="3" id="KW-1185">Reference proteome</keyword>
<gene>
    <name evidence="2" type="ORF">BN8_03410</name>
</gene>
<organism evidence="2 3">
    <name type="scientific">Fibrisoma limi BUZ 3</name>
    <dbReference type="NCBI Taxonomy" id="1185876"/>
    <lineage>
        <taxon>Bacteria</taxon>
        <taxon>Pseudomonadati</taxon>
        <taxon>Bacteroidota</taxon>
        <taxon>Cytophagia</taxon>
        <taxon>Cytophagales</taxon>
        <taxon>Spirosomataceae</taxon>
        <taxon>Fibrisoma</taxon>
    </lineage>
</organism>
<feature type="domain" description="Erythromycin biosynthesis protein CIII-like C-terminal" evidence="1">
    <location>
        <begin position="300"/>
        <end position="419"/>
    </location>
</feature>
<dbReference type="OrthoDB" id="6620093at2"/>
<dbReference type="Gene3D" id="3.40.50.2000">
    <property type="entry name" value="Glycogen Phosphorylase B"/>
    <property type="match status" value="2"/>
</dbReference>
<dbReference type="EMBL" id="CAIT01000006">
    <property type="protein sequence ID" value="CCH54256.1"/>
    <property type="molecule type" value="Genomic_DNA"/>
</dbReference>
<dbReference type="InterPro" id="IPR010610">
    <property type="entry name" value="EryCIII-like_C"/>
</dbReference>
<dbReference type="STRING" id="1185876.BN8_03410"/>
<dbReference type="PANTHER" id="PTHR48050">
    <property type="entry name" value="STEROL 3-BETA-GLUCOSYLTRANSFERASE"/>
    <property type="match status" value="1"/>
</dbReference>
<evidence type="ECO:0000313" key="2">
    <source>
        <dbReference type="EMBL" id="CCH54256.1"/>
    </source>
</evidence>
<dbReference type="Pfam" id="PF06722">
    <property type="entry name" value="EryCIII-like_C"/>
    <property type="match status" value="1"/>
</dbReference>
<evidence type="ECO:0000313" key="3">
    <source>
        <dbReference type="Proteomes" id="UP000009309"/>
    </source>
</evidence>
<proteinExistence type="predicted"/>
<dbReference type="SUPFAM" id="SSF53756">
    <property type="entry name" value="UDP-Glycosyltransferase/glycogen phosphorylase"/>
    <property type="match status" value="1"/>
</dbReference>
<sequence length="445" mass="50058">MNISLREQVAGKKILVATFSADGHFNPLTGLAKHLQEAGCDVRWYTSDIYKKRLEKLGIPHFPVLAHEDVNADSVDELYSERALLTDVGDKANFDMLIFGKLSTSYLQDLRQIQQIFPFELVIADSLFSAIPLIKTQLNVPVLAIGVIPLAEESKDTAPFGPGLYPPANEDERNAYALMWKHFNEVVFKESIDAYAAILSEHGITPGNSYLFDTLIKHADLYLQIGTPSFEYQRSDLGENVRFIGGLLPYSSDQLDRFWNDDRWRKYKRTVLVTQGTVERDTAKLIEPTLDAFQYSSDTLVIAATGGNNTEQLREKYPWDNIIIEDYIPFRVAMTYATVYVTNGGYSGTLLSIANQLPIVAAGLHEGKSEICARIGYFKIGINLNTETPTPQAIRDAVEQVIQDNTYRENIARLAQEMSDYNAKELCVQYALQVINEHSQQLSVH</sequence>
<dbReference type="eggNOG" id="COG1819">
    <property type="taxonomic scope" value="Bacteria"/>
</dbReference>
<name>I2GK31_9BACT</name>
<evidence type="ECO:0000259" key="1">
    <source>
        <dbReference type="Pfam" id="PF06722"/>
    </source>
</evidence>
<comment type="caution">
    <text evidence="2">The sequence shown here is derived from an EMBL/GenBank/DDBJ whole genome shotgun (WGS) entry which is preliminary data.</text>
</comment>
<dbReference type="GO" id="GO:0015020">
    <property type="term" value="F:glucuronosyltransferase activity"/>
    <property type="evidence" value="ECO:0007669"/>
    <property type="project" value="UniProtKB-EC"/>
</dbReference>
<reference evidence="2 3" key="1">
    <citation type="journal article" date="2012" name="J. Bacteriol.">
        <title>Genome Sequence of the Filamentous Bacterium Fibrisoma limi BUZ 3T.</title>
        <authorList>
            <person name="Filippini M."/>
            <person name="Qi W."/>
            <person name="Jaenicke S."/>
            <person name="Goesmann A."/>
            <person name="Smits T.H."/>
            <person name="Bagheri H.C."/>
        </authorList>
    </citation>
    <scope>NUCLEOTIDE SEQUENCE [LARGE SCALE GENOMIC DNA]</scope>
    <source>
        <strain evidence="3">BUZ 3T</strain>
    </source>
</reference>
<dbReference type="PANTHER" id="PTHR48050:SF13">
    <property type="entry name" value="STEROL 3-BETA-GLUCOSYLTRANSFERASE UGT80A2"/>
    <property type="match status" value="1"/>
</dbReference>
<protein>
    <submittedName>
        <fullName evidence="2">UDP-glucuronosyl/UDP-glucosyltransferase</fullName>
        <ecNumber evidence="2">2.4.1.17</ecNumber>
    </submittedName>
</protein>
<dbReference type="InterPro" id="IPR002213">
    <property type="entry name" value="UDP_glucos_trans"/>
</dbReference>
<dbReference type="Proteomes" id="UP000009309">
    <property type="component" value="Unassembled WGS sequence"/>
</dbReference>
<keyword evidence="2" id="KW-0808">Transferase</keyword>
<accession>I2GK31</accession>
<keyword evidence="2" id="KW-0328">Glycosyltransferase</keyword>
<dbReference type="InterPro" id="IPR050426">
    <property type="entry name" value="Glycosyltransferase_28"/>
</dbReference>
<dbReference type="AlphaFoldDB" id="I2GK31"/>
<dbReference type="EC" id="2.4.1.17" evidence="2"/>
<dbReference type="CDD" id="cd03784">
    <property type="entry name" value="GT1_Gtf-like"/>
    <property type="match status" value="1"/>
</dbReference>
<dbReference type="GO" id="GO:0017000">
    <property type="term" value="P:antibiotic biosynthetic process"/>
    <property type="evidence" value="ECO:0007669"/>
    <property type="project" value="UniProtKB-ARBA"/>
</dbReference>
<dbReference type="RefSeq" id="WP_009282836.1">
    <property type="nucleotide sequence ID" value="NZ_CAIT01000006.1"/>
</dbReference>